<evidence type="ECO:0000313" key="4">
    <source>
        <dbReference type="EMBL" id="RHZ39912.1"/>
    </source>
</evidence>
<evidence type="ECO:0000313" key="6">
    <source>
        <dbReference type="Proteomes" id="UP000266196"/>
    </source>
</evidence>
<evidence type="ECO:0000313" key="7">
    <source>
        <dbReference type="Proteomes" id="UP000286510"/>
    </source>
</evidence>
<proteinExistence type="predicted"/>
<dbReference type="Proteomes" id="UP000266196">
    <property type="component" value="Unassembled WGS sequence"/>
</dbReference>
<reference evidence="5 6" key="1">
    <citation type="submission" date="2018-08" db="EMBL/GenBank/DDBJ databases">
        <title>Aphanomyces genome sequencing and annotation.</title>
        <authorList>
            <person name="Minardi D."/>
            <person name="Oidtmann B."/>
            <person name="Van Der Giezen M."/>
            <person name="Studholme D.J."/>
        </authorList>
    </citation>
    <scope>NUCLEOTIDE SEQUENCE [LARGE SCALE GENOMIC DNA]</scope>
    <source>
        <strain evidence="4 6">197901</strain>
        <strain evidence="3 7">FDL457</strain>
        <strain evidence="2 5">SA</strain>
    </source>
</reference>
<evidence type="ECO:0000313" key="5">
    <source>
        <dbReference type="Proteomes" id="UP000265716"/>
    </source>
</evidence>
<organism evidence="4 6">
    <name type="scientific">Aphanomyces astaci</name>
    <name type="common">Crayfish plague agent</name>
    <dbReference type="NCBI Taxonomy" id="112090"/>
    <lineage>
        <taxon>Eukaryota</taxon>
        <taxon>Sar</taxon>
        <taxon>Stramenopiles</taxon>
        <taxon>Oomycota</taxon>
        <taxon>Saprolegniomycetes</taxon>
        <taxon>Saprolegniales</taxon>
        <taxon>Verrucalvaceae</taxon>
        <taxon>Aphanomyces</taxon>
    </lineage>
</organism>
<feature type="region of interest" description="Disordered" evidence="1">
    <location>
        <begin position="84"/>
        <end position="110"/>
    </location>
</feature>
<evidence type="ECO:0000256" key="1">
    <source>
        <dbReference type="SAM" id="MobiDB-lite"/>
    </source>
</evidence>
<dbReference type="EMBL" id="QUTF01010200">
    <property type="protein sequence ID" value="RHZ32961.1"/>
    <property type="molecule type" value="Genomic_DNA"/>
</dbReference>
<comment type="caution">
    <text evidence="4">The sequence shown here is derived from an EMBL/GenBank/DDBJ whole genome shotgun (WGS) entry which is preliminary data.</text>
</comment>
<dbReference type="EMBL" id="QUTE01003296">
    <property type="protein sequence ID" value="RHZ39912.1"/>
    <property type="molecule type" value="Genomic_DNA"/>
</dbReference>
<dbReference type="Proteomes" id="UP000265716">
    <property type="component" value="Unassembled WGS sequence"/>
</dbReference>
<dbReference type="VEuPathDB" id="FungiDB:H257_17633"/>
<evidence type="ECO:0000313" key="2">
    <source>
        <dbReference type="EMBL" id="RHY52052.1"/>
    </source>
</evidence>
<dbReference type="EMBL" id="QUTC01006452">
    <property type="protein sequence ID" value="RHY52052.1"/>
    <property type="molecule type" value="Genomic_DNA"/>
</dbReference>
<evidence type="ECO:0000313" key="3">
    <source>
        <dbReference type="EMBL" id="RHZ32961.1"/>
    </source>
</evidence>
<gene>
    <name evidence="3" type="ORF">DYB26_007242</name>
    <name evidence="4" type="ORF">DYB31_010802</name>
    <name evidence="2" type="ORF">DYB38_004286</name>
</gene>
<dbReference type="AlphaFoldDB" id="A0A397FTN8"/>
<dbReference type="Proteomes" id="UP000286510">
    <property type="component" value="Unassembled WGS sequence"/>
</dbReference>
<sequence>MDSTTAVCVAVVAAALVSIDELSSRAPVINTVVVPSTTWQQVKSDGTYDGWFTRHLRCTHHIFLRIANNTTLHLDFQGPFAKPTSHDDPYGRKFHQHYQGAGSNDHGRSGKLEASRMSQATIPTIDDTRKTDWVQRYDDIHEDLKRVREDNETLGQLVRAHERVYAKNQKAFDRMRKRM</sequence>
<protein>
    <submittedName>
        <fullName evidence="4">Uncharacterized protein</fullName>
    </submittedName>
</protein>
<accession>A0A397FTN8</accession>
<dbReference type="VEuPathDB" id="FungiDB:H257_15569"/>
<name>A0A397FTN8_APHAT</name>